<comment type="caution">
    <text evidence="7">The sequence shown here is derived from an EMBL/GenBank/DDBJ whole genome shotgun (WGS) entry which is preliminary data.</text>
</comment>
<dbReference type="InterPro" id="IPR001107">
    <property type="entry name" value="Band_7"/>
</dbReference>
<dbReference type="SUPFAM" id="SSF117892">
    <property type="entry name" value="Band 7/SPFH domain"/>
    <property type="match status" value="1"/>
</dbReference>
<evidence type="ECO:0000313" key="8">
    <source>
        <dbReference type="Proteomes" id="UP000237000"/>
    </source>
</evidence>
<dbReference type="EMBL" id="JXTC01000504">
    <property type="protein sequence ID" value="PON49283.1"/>
    <property type="molecule type" value="Genomic_DNA"/>
</dbReference>
<dbReference type="Gene3D" id="3.30.479.30">
    <property type="entry name" value="Band 7 domain"/>
    <property type="match status" value="1"/>
</dbReference>
<dbReference type="Proteomes" id="UP000237000">
    <property type="component" value="Unassembled WGS sequence"/>
</dbReference>
<comment type="similarity">
    <text evidence="1 5">Belongs to the band 7/mec-2 family. Flotillin subfamily.</text>
</comment>
<evidence type="ECO:0000256" key="3">
    <source>
        <dbReference type="ARBA" id="ARBA00023054"/>
    </source>
</evidence>
<keyword evidence="4 5" id="KW-0472">Membrane</keyword>
<accession>A0A2P5BKJ0</accession>
<dbReference type="Pfam" id="PF01145">
    <property type="entry name" value="Band_7"/>
    <property type="match status" value="1"/>
</dbReference>
<gene>
    <name evidence="7" type="ORF">TorRG33x02_317990</name>
</gene>
<dbReference type="OrthoDB" id="6080404at2759"/>
<feature type="domain" description="Band 7" evidence="6">
    <location>
        <begin position="6"/>
        <end position="147"/>
    </location>
</feature>
<comment type="subcellular location">
    <subcellularLocation>
        <location evidence="5">Cell membrane</location>
        <topology evidence="5">Lipid-anchor</topology>
    </subcellularLocation>
    <subcellularLocation>
        <location evidence="5">Membrane</location>
        <location evidence="5">Caveola</location>
    </subcellularLocation>
</comment>
<dbReference type="PANTHER" id="PTHR13806:SF31">
    <property type="entry name" value="FLOTILLIN-LIKE PROTEIN 1-RELATED"/>
    <property type="match status" value="1"/>
</dbReference>
<sequence>MFKYRVAGPSEYLVIQGRGIKGIKLCKKAFIWPFQKYFCIDMLPFNYSYRMVITSADMLEFTVSIDYTIGPIIDDEDALIRYAKFRSKRRKGVMKCVIVNETRAVAASMTMGEIIMGIKNFKRDVINNPEREFSPFGFQVYNVHILDRPCFARRCDYSAQPGTPDYDNKFNYF</sequence>
<evidence type="ECO:0000256" key="1">
    <source>
        <dbReference type="ARBA" id="ARBA00007161"/>
    </source>
</evidence>
<dbReference type="InterPro" id="IPR027705">
    <property type="entry name" value="Flotillin_fam"/>
</dbReference>
<reference evidence="8" key="1">
    <citation type="submission" date="2016-06" db="EMBL/GenBank/DDBJ databases">
        <title>Parallel loss of symbiosis genes in relatives of nitrogen-fixing non-legume Parasponia.</title>
        <authorList>
            <person name="Van Velzen R."/>
            <person name="Holmer R."/>
            <person name="Bu F."/>
            <person name="Rutten L."/>
            <person name="Van Zeijl A."/>
            <person name="Liu W."/>
            <person name="Santuari L."/>
            <person name="Cao Q."/>
            <person name="Sharma T."/>
            <person name="Shen D."/>
            <person name="Roswanjaya Y."/>
            <person name="Wardhani T."/>
            <person name="Kalhor M.S."/>
            <person name="Jansen J."/>
            <person name="Van den Hoogen J."/>
            <person name="Gungor B."/>
            <person name="Hartog M."/>
            <person name="Hontelez J."/>
            <person name="Verver J."/>
            <person name="Yang W.-C."/>
            <person name="Schijlen E."/>
            <person name="Repin R."/>
            <person name="Schilthuizen M."/>
            <person name="Schranz E."/>
            <person name="Heidstra R."/>
            <person name="Miyata K."/>
            <person name="Fedorova E."/>
            <person name="Kohlen W."/>
            <person name="Bisseling T."/>
            <person name="Smit S."/>
            <person name="Geurts R."/>
        </authorList>
    </citation>
    <scope>NUCLEOTIDE SEQUENCE [LARGE SCALE GENOMIC DNA]</scope>
    <source>
        <strain evidence="8">cv. RG33-2</strain>
    </source>
</reference>
<proteinExistence type="inferred from homology"/>
<dbReference type="PANTHER" id="PTHR13806">
    <property type="entry name" value="FLOTILLIN-RELATED"/>
    <property type="match status" value="1"/>
</dbReference>
<protein>
    <recommendedName>
        <fullName evidence="5">Flotillin-like</fullName>
    </recommendedName>
</protein>
<keyword evidence="3" id="KW-0175">Coiled coil</keyword>
<keyword evidence="2 5" id="KW-1003">Cell membrane</keyword>
<evidence type="ECO:0000256" key="4">
    <source>
        <dbReference type="ARBA" id="ARBA00023136"/>
    </source>
</evidence>
<evidence type="ECO:0000259" key="6">
    <source>
        <dbReference type="Pfam" id="PF01145"/>
    </source>
</evidence>
<evidence type="ECO:0000256" key="2">
    <source>
        <dbReference type="ARBA" id="ARBA00022475"/>
    </source>
</evidence>
<dbReference type="GO" id="GO:0005901">
    <property type="term" value="C:caveola"/>
    <property type="evidence" value="ECO:0007669"/>
    <property type="project" value="UniProtKB-SubCell"/>
</dbReference>
<evidence type="ECO:0000313" key="7">
    <source>
        <dbReference type="EMBL" id="PON49283.1"/>
    </source>
</evidence>
<dbReference type="InterPro" id="IPR036013">
    <property type="entry name" value="Band_7/SPFH_dom_sf"/>
</dbReference>
<dbReference type="AlphaFoldDB" id="A0A2P5BKJ0"/>
<dbReference type="InParanoid" id="A0A2P5BKJ0"/>
<keyword evidence="8" id="KW-1185">Reference proteome</keyword>
<name>A0A2P5BKJ0_TREOI</name>
<evidence type="ECO:0000256" key="5">
    <source>
        <dbReference type="RuleBase" id="RU366054"/>
    </source>
</evidence>
<organism evidence="7 8">
    <name type="scientific">Trema orientale</name>
    <name type="common">Charcoal tree</name>
    <name type="synonym">Celtis orientalis</name>
    <dbReference type="NCBI Taxonomy" id="63057"/>
    <lineage>
        <taxon>Eukaryota</taxon>
        <taxon>Viridiplantae</taxon>
        <taxon>Streptophyta</taxon>
        <taxon>Embryophyta</taxon>
        <taxon>Tracheophyta</taxon>
        <taxon>Spermatophyta</taxon>
        <taxon>Magnoliopsida</taxon>
        <taxon>eudicotyledons</taxon>
        <taxon>Gunneridae</taxon>
        <taxon>Pentapetalae</taxon>
        <taxon>rosids</taxon>
        <taxon>fabids</taxon>
        <taxon>Rosales</taxon>
        <taxon>Cannabaceae</taxon>
        <taxon>Trema</taxon>
    </lineage>
</organism>